<comment type="caution">
    <text evidence="2">The sequence shown here is derived from an EMBL/GenBank/DDBJ whole genome shotgun (WGS) entry which is preliminary data.</text>
</comment>
<gene>
    <name evidence="2" type="ORF">SO802_023712</name>
</gene>
<dbReference type="EMBL" id="JAZDWU010000008">
    <property type="protein sequence ID" value="KAK9994009.1"/>
    <property type="molecule type" value="Genomic_DNA"/>
</dbReference>
<dbReference type="Proteomes" id="UP001459277">
    <property type="component" value="Unassembled WGS sequence"/>
</dbReference>
<feature type="compositionally biased region" description="Polar residues" evidence="1">
    <location>
        <begin position="65"/>
        <end position="79"/>
    </location>
</feature>
<evidence type="ECO:0000256" key="1">
    <source>
        <dbReference type="SAM" id="MobiDB-lite"/>
    </source>
</evidence>
<dbReference type="AlphaFoldDB" id="A0AAW2CAV2"/>
<accession>A0AAW2CAV2</accession>
<evidence type="ECO:0000313" key="2">
    <source>
        <dbReference type="EMBL" id="KAK9994009.1"/>
    </source>
</evidence>
<feature type="region of interest" description="Disordered" evidence="1">
    <location>
        <begin position="1"/>
        <end position="103"/>
    </location>
</feature>
<evidence type="ECO:0000313" key="3">
    <source>
        <dbReference type="Proteomes" id="UP001459277"/>
    </source>
</evidence>
<protein>
    <submittedName>
        <fullName evidence="2">Uncharacterized protein</fullName>
    </submittedName>
</protein>
<name>A0AAW2CAV2_9ROSI</name>
<proteinExistence type="predicted"/>
<reference evidence="2 3" key="1">
    <citation type="submission" date="2024-01" db="EMBL/GenBank/DDBJ databases">
        <title>A telomere-to-telomere, gap-free genome of sweet tea (Lithocarpus litseifolius).</title>
        <authorList>
            <person name="Zhou J."/>
        </authorList>
    </citation>
    <scope>NUCLEOTIDE SEQUENCE [LARGE SCALE GENOMIC DNA]</scope>
    <source>
        <strain evidence="2">Zhou-2022a</strain>
        <tissue evidence="2">Leaf</tissue>
    </source>
</reference>
<feature type="compositionally biased region" description="Basic and acidic residues" evidence="1">
    <location>
        <begin position="32"/>
        <end position="48"/>
    </location>
</feature>
<organism evidence="2 3">
    <name type="scientific">Lithocarpus litseifolius</name>
    <dbReference type="NCBI Taxonomy" id="425828"/>
    <lineage>
        <taxon>Eukaryota</taxon>
        <taxon>Viridiplantae</taxon>
        <taxon>Streptophyta</taxon>
        <taxon>Embryophyta</taxon>
        <taxon>Tracheophyta</taxon>
        <taxon>Spermatophyta</taxon>
        <taxon>Magnoliopsida</taxon>
        <taxon>eudicotyledons</taxon>
        <taxon>Gunneridae</taxon>
        <taxon>Pentapetalae</taxon>
        <taxon>rosids</taxon>
        <taxon>fabids</taxon>
        <taxon>Fagales</taxon>
        <taxon>Fagaceae</taxon>
        <taxon>Lithocarpus</taxon>
    </lineage>
</organism>
<keyword evidence="3" id="KW-1185">Reference proteome</keyword>
<sequence length="103" mass="11669">MGQELTWVESAKRSGVRRVTGRECEGSPVGMRRVEEAKLDGDAKEAQATRDGSSSVERDRRHEASQATATATRGESATATRRELRRRRREIDRRRWNGIGDTR</sequence>